<dbReference type="VEuPathDB" id="ToxoDB:LOC34618724"/>
<feature type="compositionally biased region" description="Low complexity" evidence="3">
    <location>
        <begin position="13"/>
        <end position="30"/>
    </location>
</feature>
<feature type="compositionally biased region" description="Low complexity" evidence="3">
    <location>
        <begin position="47"/>
        <end position="60"/>
    </location>
</feature>
<accession>A0A1D3D125</accession>
<gene>
    <name evidence="6" type="ORF">cyc_01773</name>
</gene>
<dbReference type="Gene3D" id="1.10.30.10">
    <property type="entry name" value="High mobility group box domain"/>
    <property type="match status" value="1"/>
</dbReference>
<reference evidence="6 7" key="1">
    <citation type="journal article" date="2016" name="BMC Genomics">
        <title>Comparative genomics reveals Cyclospora cayetanensis possesses coccidia-like metabolism and invasion components but unique surface antigens.</title>
        <authorList>
            <person name="Liu S."/>
            <person name="Wang L."/>
            <person name="Zheng H."/>
            <person name="Xu Z."/>
            <person name="Roellig D.M."/>
            <person name="Li N."/>
            <person name="Frace M.A."/>
            <person name="Tang K."/>
            <person name="Arrowood M.J."/>
            <person name="Moss D.M."/>
            <person name="Zhang L."/>
            <person name="Feng Y."/>
            <person name="Xiao L."/>
        </authorList>
    </citation>
    <scope>NUCLEOTIDE SEQUENCE [LARGE SCALE GENOMIC DNA]</scope>
    <source>
        <strain evidence="6 7">CHN_HEN01</strain>
    </source>
</reference>
<dbReference type="InParanoid" id="A0A1D3D125"/>
<dbReference type="SMART" id="SM00398">
    <property type="entry name" value="HMG"/>
    <property type="match status" value="1"/>
</dbReference>
<feature type="compositionally biased region" description="Basic and acidic residues" evidence="3">
    <location>
        <begin position="91"/>
        <end position="102"/>
    </location>
</feature>
<feature type="domain" description="HMG box" evidence="4">
    <location>
        <begin position="463"/>
        <end position="535"/>
    </location>
</feature>
<evidence type="ECO:0000256" key="2">
    <source>
        <dbReference type="PROSITE-ProRule" id="PRU00267"/>
    </source>
</evidence>
<protein>
    <submittedName>
        <fullName evidence="6">High mobility group box domain-containing protein</fullName>
    </submittedName>
</protein>
<keyword evidence="7" id="KW-1185">Reference proteome</keyword>
<proteinExistence type="predicted"/>
<dbReference type="GO" id="GO:0003677">
    <property type="term" value="F:DNA binding"/>
    <property type="evidence" value="ECO:0007669"/>
    <property type="project" value="UniProtKB-UniRule"/>
</dbReference>
<dbReference type="InterPro" id="IPR050342">
    <property type="entry name" value="HMGB"/>
</dbReference>
<dbReference type="Pfam" id="PF00505">
    <property type="entry name" value="HMG_box"/>
    <property type="match status" value="1"/>
</dbReference>
<evidence type="ECO:0000313" key="6">
    <source>
        <dbReference type="EMBL" id="OEH77144.1"/>
    </source>
</evidence>
<feature type="DNA-binding region" description="HMG box" evidence="2">
    <location>
        <begin position="463"/>
        <end position="535"/>
    </location>
</feature>
<feature type="compositionally biased region" description="Polar residues" evidence="3">
    <location>
        <begin position="609"/>
        <end position="627"/>
    </location>
</feature>
<dbReference type="InterPro" id="IPR036910">
    <property type="entry name" value="HMG_box_dom_sf"/>
</dbReference>
<organism evidence="6 7">
    <name type="scientific">Cyclospora cayetanensis</name>
    <dbReference type="NCBI Taxonomy" id="88456"/>
    <lineage>
        <taxon>Eukaryota</taxon>
        <taxon>Sar</taxon>
        <taxon>Alveolata</taxon>
        <taxon>Apicomplexa</taxon>
        <taxon>Conoidasida</taxon>
        <taxon>Coccidia</taxon>
        <taxon>Eucoccidiorida</taxon>
        <taxon>Eimeriorina</taxon>
        <taxon>Eimeriidae</taxon>
        <taxon>Cyclospora</taxon>
    </lineage>
</organism>
<dbReference type="PANTHER" id="PTHR48112:SF22">
    <property type="entry name" value="MITOCHONDRIAL TRANSCRIPTION FACTOR A, ISOFORM B"/>
    <property type="match status" value="1"/>
</dbReference>
<evidence type="ECO:0000259" key="5">
    <source>
        <dbReference type="PROSITE" id="PS50280"/>
    </source>
</evidence>
<dbReference type="SUPFAM" id="SSF82199">
    <property type="entry name" value="SET domain"/>
    <property type="match status" value="1"/>
</dbReference>
<evidence type="ECO:0000313" key="7">
    <source>
        <dbReference type="Proteomes" id="UP000095192"/>
    </source>
</evidence>
<dbReference type="PROSITE" id="PS50118">
    <property type="entry name" value="HMG_BOX_2"/>
    <property type="match status" value="1"/>
</dbReference>
<dbReference type="VEuPathDB" id="ToxoDB:cyc_01773"/>
<evidence type="ECO:0000256" key="1">
    <source>
        <dbReference type="ARBA" id="ARBA00023125"/>
    </source>
</evidence>
<dbReference type="PROSITE" id="PS50280">
    <property type="entry name" value="SET"/>
    <property type="match status" value="1"/>
</dbReference>
<dbReference type="InterPro" id="IPR009071">
    <property type="entry name" value="HMG_box_dom"/>
</dbReference>
<dbReference type="CDD" id="cd00084">
    <property type="entry name" value="HMG-box_SF"/>
    <property type="match status" value="1"/>
</dbReference>
<dbReference type="Pfam" id="PF00856">
    <property type="entry name" value="SET"/>
    <property type="match status" value="1"/>
</dbReference>
<feature type="compositionally biased region" description="Basic residues" evidence="3">
    <location>
        <begin position="537"/>
        <end position="550"/>
    </location>
</feature>
<feature type="domain" description="SET" evidence="5">
    <location>
        <begin position="262"/>
        <end position="392"/>
    </location>
</feature>
<feature type="region of interest" description="Disordered" evidence="3">
    <location>
        <begin position="1"/>
        <end position="112"/>
    </location>
</feature>
<dbReference type="Gene3D" id="2.170.270.10">
    <property type="entry name" value="SET domain"/>
    <property type="match status" value="1"/>
</dbReference>
<evidence type="ECO:0000256" key="3">
    <source>
        <dbReference type="SAM" id="MobiDB-lite"/>
    </source>
</evidence>
<sequence>MEEFAAPVGGDSALPLQQGAPQGAAPLPEAEGGGTATVDANFASGEAPTAPSAAVPAVTTGSASACPQAKADEGSSSDTQEENPRPLPAEVAHESSSSREPRLAPSAEAKQRARLKRQFVRNQWLDINKAPSWPPIKKNRRPCIPSRETPASSASFFRHVMRSFASFRSPSRLAPASVDTACSSMPSCLGLPARASFQGADISPMHQRIGCATLAEAARLFASGSSRGSQSSVSSSHFLPCASHSAPAVLALFLNSLCYLFEGVITKKSTLGRRAGLGLFCERAKGFAKGTVITEFVGWLVDREQAEQLRKRRRASHIVAVQKGFLYIDGVKDPYYGTGGASFANDGSEFLGGPGNNSYFYHWYDEELGRTRVFLRATRDIAQGEEIFVPYDKNYWLDNFEEQEDNCPDAFRKRKIEQLQRKYKDYTITSMEDLKARQALLEKLKRDKLEKQKEKKAPRKPNVKRPLSGYMRFSVSRRRELIAAEPELRHPKCFKEIAQRISQEWKALCPKKRKAFQDEAAADFTKYRQKVLEWRAKHAPKRRRKARRNANTRVRSAAASSSADAGSEEAEINQSGTEKTPQHAEVGQTETESPDTANAATDVPESSDEVSNNSRQSSSTPESNPATKSDKNAAVSSGDLAEASCIAVLA</sequence>
<keyword evidence="1 2" id="KW-0238">DNA-binding</keyword>
<dbReference type="EMBL" id="JROU02001198">
    <property type="protein sequence ID" value="OEH77144.1"/>
    <property type="molecule type" value="Genomic_DNA"/>
</dbReference>
<feature type="compositionally biased region" description="Low complexity" evidence="3">
    <location>
        <begin position="551"/>
        <end position="565"/>
    </location>
</feature>
<dbReference type="Proteomes" id="UP000095192">
    <property type="component" value="Unassembled WGS sequence"/>
</dbReference>
<feature type="region of interest" description="Disordered" evidence="3">
    <location>
        <begin position="447"/>
        <end position="466"/>
    </location>
</feature>
<dbReference type="InterPro" id="IPR046341">
    <property type="entry name" value="SET_dom_sf"/>
</dbReference>
<dbReference type="AlphaFoldDB" id="A0A1D3D125"/>
<comment type="caution">
    <text evidence="6">The sequence shown here is derived from an EMBL/GenBank/DDBJ whole genome shotgun (WGS) entry which is preliminary data.</text>
</comment>
<name>A0A1D3D125_9EIME</name>
<dbReference type="PANTHER" id="PTHR48112">
    <property type="entry name" value="HIGH MOBILITY GROUP PROTEIN DSP1"/>
    <property type="match status" value="1"/>
</dbReference>
<dbReference type="InterPro" id="IPR001214">
    <property type="entry name" value="SET_dom"/>
</dbReference>
<feature type="compositionally biased region" description="Polar residues" evidence="3">
    <location>
        <begin position="588"/>
        <end position="599"/>
    </location>
</feature>
<dbReference type="GO" id="GO:0005634">
    <property type="term" value="C:nucleus"/>
    <property type="evidence" value="ECO:0007669"/>
    <property type="project" value="UniProtKB-UniRule"/>
</dbReference>
<evidence type="ECO:0000259" key="4">
    <source>
        <dbReference type="PROSITE" id="PS50118"/>
    </source>
</evidence>
<feature type="region of interest" description="Disordered" evidence="3">
    <location>
        <begin position="535"/>
        <end position="650"/>
    </location>
</feature>
<dbReference type="SUPFAM" id="SSF47095">
    <property type="entry name" value="HMG-box"/>
    <property type="match status" value="1"/>
</dbReference>
<keyword evidence="2" id="KW-0539">Nucleus</keyword>